<dbReference type="FunFam" id="3.90.650.10:FF:000011">
    <property type="entry name" value="Phosphoribosylformylglycinamidine cyclo-ligase"/>
    <property type="match status" value="1"/>
</dbReference>
<dbReference type="GO" id="GO:0004637">
    <property type="term" value="F:phosphoribosylamine-glycine ligase activity"/>
    <property type="evidence" value="ECO:0007669"/>
    <property type="project" value="TreeGrafter"/>
</dbReference>
<evidence type="ECO:0000313" key="19">
    <source>
        <dbReference type="Proteomes" id="UP000184233"/>
    </source>
</evidence>
<dbReference type="InterPro" id="IPR036921">
    <property type="entry name" value="PurM-like_N_sf"/>
</dbReference>
<evidence type="ECO:0000256" key="11">
    <source>
        <dbReference type="ARBA" id="ARBA00031908"/>
    </source>
</evidence>
<evidence type="ECO:0000256" key="15">
    <source>
        <dbReference type="HAMAP-Rule" id="MF_00741"/>
    </source>
</evidence>
<dbReference type="GO" id="GO:0005829">
    <property type="term" value="C:cytosol"/>
    <property type="evidence" value="ECO:0007669"/>
    <property type="project" value="TreeGrafter"/>
</dbReference>
<dbReference type="Pfam" id="PF02769">
    <property type="entry name" value="AIRS_C"/>
    <property type="match status" value="1"/>
</dbReference>
<dbReference type="SUPFAM" id="SSF56042">
    <property type="entry name" value="PurM C-terminal domain-like"/>
    <property type="match status" value="1"/>
</dbReference>
<keyword evidence="8 15" id="KW-0547">Nucleotide-binding</keyword>
<evidence type="ECO:0000256" key="2">
    <source>
        <dbReference type="ARBA" id="ARBA00004686"/>
    </source>
</evidence>
<dbReference type="PANTHER" id="PTHR10520">
    <property type="entry name" value="TRIFUNCTIONAL PURINE BIOSYNTHETIC PROTEIN ADENOSINE-3-RELATED"/>
    <property type="match status" value="1"/>
</dbReference>
<evidence type="ECO:0000256" key="10">
    <source>
        <dbReference type="ARBA" id="ARBA00022840"/>
    </source>
</evidence>
<protein>
    <recommendedName>
        <fullName evidence="5 15">Phosphoribosylformylglycinamidine cyclo-ligase</fullName>
        <ecNumber evidence="4 15">6.3.3.1</ecNumber>
    </recommendedName>
    <alternativeName>
        <fullName evidence="12 15">AIR synthase</fullName>
    </alternativeName>
    <alternativeName>
        <fullName evidence="13 15">AIRS</fullName>
    </alternativeName>
    <alternativeName>
        <fullName evidence="11 15">Phosphoribosyl-aminoimidazole synthetase</fullName>
    </alternativeName>
</protein>
<gene>
    <name evidence="15" type="primary">purM</name>
    <name evidence="18" type="ORF">BGO89_11075</name>
</gene>
<dbReference type="SUPFAM" id="SSF55326">
    <property type="entry name" value="PurM N-terminal domain-like"/>
    <property type="match status" value="1"/>
</dbReference>
<evidence type="ECO:0000256" key="5">
    <source>
        <dbReference type="ARBA" id="ARBA00020367"/>
    </source>
</evidence>
<dbReference type="EMBL" id="MKVH01000024">
    <property type="protein sequence ID" value="OJX57044.1"/>
    <property type="molecule type" value="Genomic_DNA"/>
</dbReference>
<comment type="pathway">
    <text evidence="2 15">Purine metabolism; IMP biosynthesis via de novo pathway; 5-amino-1-(5-phospho-D-ribosyl)imidazole from N(2)-formyl-N(1)-(5-phospho-D-ribosyl)glycinamide: step 2/2.</text>
</comment>
<dbReference type="AlphaFoldDB" id="A0A1M3KXQ5"/>
<dbReference type="InterPro" id="IPR010918">
    <property type="entry name" value="PurM-like_C_dom"/>
</dbReference>
<evidence type="ECO:0000256" key="12">
    <source>
        <dbReference type="ARBA" id="ARBA00032931"/>
    </source>
</evidence>
<dbReference type="Gene3D" id="3.30.1330.10">
    <property type="entry name" value="PurM-like, N-terminal domain"/>
    <property type="match status" value="1"/>
</dbReference>
<dbReference type="UniPathway" id="UPA00074">
    <property type="reaction ID" value="UER00129"/>
</dbReference>
<dbReference type="InterPro" id="IPR004733">
    <property type="entry name" value="PurM_cligase"/>
</dbReference>
<keyword evidence="7 15" id="KW-0436">Ligase</keyword>
<evidence type="ECO:0000256" key="9">
    <source>
        <dbReference type="ARBA" id="ARBA00022755"/>
    </source>
</evidence>
<dbReference type="FunFam" id="3.30.1330.10:FF:000001">
    <property type="entry name" value="Phosphoribosylformylglycinamidine cyclo-ligase"/>
    <property type="match status" value="1"/>
</dbReference>
<dbReference type="STRING" id="1895771.BGO89_11075"/>
<dbReference type="CDD" id="cd02196">
    <property type="entry name" value="PurM"/>
    <property type="match status" value="1"/>
</dbReference>
<feature type="domain" description="PurM-like N-terminal" evidence="16">
    <location>
        <begin position="56"/>
        <end position="161"/>
    </location>
</feature>
<evidence type="ECO:0000256" key="8">
    <source>
        <dbReference type="ARBA" id="ARBA00022741"/>
    </source>
</evidence>
<evidence type="ECO:0000259" key="16">
    <source>
        <dbReference type="Pfam" id="PF00586"/>
    </source>
</evidence>
<dbReference type="GO" id="GO:0046084">
    <property type="term" value="P:adenine biosynthetic process"/>
    <property type="evidence" value="ECO:0007669"/>
    <property type="project" value="TreeGrafter"/>
</dbReference>
<dbReference type="GO" id="GO:0005524">
    <property type="term" value="F:ATP binding"/>
    <property type="evidence" value="ECO:0007669"/>
    <property type="project" value="UniProtKB-KW"/>
</dbReference>
<name>A0A1M3KXQ5_9BACT</name>
<accession>A0A1M3KXQ5</accession>
<evidence type="ECO:0000256" key="3">
    <source>
        <dbReference type="ARBA" id="ARBA00010280"/>
    </source>
</evidence>
<dbReference type="Proteomes" id="UP000184233">
    <property type="component" value="Unassembled WGS sequence"/>
</dbReference>
<evidence type="ECO:0000256" key="1">
    <source>
        <dbReference type="ARBA" id="ARBA00004496"/>
    </source>
</evidence>
<dbReference type="HAMAP" id="MF_00741">
    <property type="entry name" value="AIRS"/>
    <property type="match status" value="1"/>
</dbReference>
<evidence type="ECO:0000256" key="13">
    <source>
        <dbReference type="ARBA" id="ARBA00033093"/>
    </source>
</evidence>
<evidence type="ECO:0000256" key="4">
    <source>
        <dbReference type="ARBA" id="ARBA00013047"/>
    </source>
</evidence>
<evidence type="ECO:0000259" key="17">
    <source>
        <dbReference type="Pfam" id="PF02769"/>
    </source>
</evidence>
<dbReference type="InterPro" id="IPR036676">
    <property type="entry name" value="PurM-like_C_sf"/>
</dbReference>
<evidence type="ECO:0000256" key="14">
    <source>
        <dbReference type="ARBA" id="ARBA00049057"/>
    </source>
</evidence>
<keyword evidence="9 15" id="KW-0658">Purine biosynthesis</keyword>
<comment type="similarity">
    <text evidence="3 15">Belongs to the AIR synthase family.</text>
</comment>
<evidence type="ECO:0000256" key="7">
    <source>
        <dbReference type="ARBA" id="ARBA00022598"/>
    </source>
</evidence>
<dbReference type="EC" id="6.3.3.1" evidence="4 15"/>
<dbReference type="GO" id="GO:0004641">
    <property type="term" value="F:phosphoribosylformylglycinamidine cyclo-ligase activity"/>
    <property type="evidence" value="ECO:0007669"/>
    <property type="project" value="UniProtKB-UniRule"/>
</dbReference>
<proteinExistence type="inferred from homology"/>
<reference evidence="18 19" key="1">
    <citation type="submission" date="2016-09" db="EMBL/GenBank/DDBJ databases">
        <title>Genome-resolved meta-omics ties microbial dynamics to process performance in biotechnology for thiocyanate degradation.</title>
        <authorList>
            <person name="Kantor R.S."/>
            <person name="Huddy R.J."/>
            <person name="Iyer R."/>
            <person name="Thomas B.C."/>
            <person name="Brown C.T."/>
            <person name="Anantharaman K."/>
            <person name="Tringe S."/>
            <person name="Hettich R.L."/>
            <person name="Harrison S.T."/>
            <person name="Banfield J.F."/>
        </authorList>
    </citation>
    <scope>NUCLEOTIDE SEQUENCE [LARGE SCALE GENOMIC DNA]</scope>
    <source>
        <strain evidence="18">59-99</strain>
    </source>
</reference>
<dbReference type="InterPro" id="IPR016188">
    <property type="entry name" value="PurM-like_N"/>
</dbReference>
<dbReference type="Gene3D" id="3.90.650.10">
    <property type="entry name" value="PurM-like C-terminal domain"/>
    <property type="match status" value="1"/>
</dbReference>
<dbReference type="NCBIfam" id="TIGR00878">
    <property type="entry name" value="purM"/>
    <property type="match status" value="1"/>
</dbReference>
<dbReference type="GO" id="GO:0006189">
    <property type="term" value="P:'de novo' IMP biosynthetic process"/>
    <property type="evidence" value="ECO:0007669"/>
    <property type="project" value="UniProtKB-UniRule"/>
</dbReference>
<dbReference type="Pfam" id="PF00586">
    <property type="entry name" value="AIRS"/>
    <property type="match status" value="1"/>
</dbReference>
<comment type="caution">
    <text evidence="18">The sequence shown here is derived from an EMBL/GenBank/DDBJ whole genome shotgun (WGS) entry which is preliminary data.</text>
</comment>
<organism evidence="18 19">
    <name type="scientific">Candidatus Kapaibacterium thiocyanatum</name>
    <dbReference type="NCBI Taxonomy" id="1895771"/>
    <lineage>
        <taxon>Bacteria</taxon>
        <taxon>Pseudomonadati</taxon>
        <taxon>Candidatus Kapaibacteriota</taxon>
        <taxon>Candidatus Kapaibacteriia</taxon>
        <taxon>Candidatus Kapaibacteriales</taxon>
        <taxon>Candidatus Kapaibacteriaceae</taxon>
        <taxon>Candidatus Kapaibacterium</taxon>
    </lineage>
</organism>
<feature type="domain" description="PurM-like C-terminal" evidence="17">
    <location>
        <begin position="173"/>
        <end position="331"/>
    </location>
</feature>
<evidence type="ECO:0000256" key="6">
    <source>
        <dbReference type="ARBA" id="ARBA00022490"/>
    </source>
</evidence>
<keyword evidence="6 15" id="KW-0963">Cytoplasm</keyword>
<comment type="catalytic activity">
    <reaction evidence="14 15">
        <text>2-formamido-N(1)-(5-O-phospho-beta-D-ribosyl)acetamidine + ATP = 5-amino-1-(5-phospho-beta-D-ribosyl)imidazole + ADP + phosphate + H(+)</text>
        <dbReference type="Rhea" id="RHEA:23032"/>
        <dbReference type="ChEBI" id="CHEBI:15378"/>
        <dbReference type="ChEBI" id="CHEBI:30616"/>
        <dbReference type="ChEBI" id="CHEBI:43474"/>
        <dbReference type="ChEBI" id="CHEBI:137981"/>
        <dbReference type="ChEBI" id="CHEBI:147287"/>
        <dbReference type="ChEBI" id="CHEBI:456216"/>
        <dbReference type="EC" id="6.3.3.1"/>
    </reaction>
</comment>
<sequence>MALDYRTAGVDIEAGEALVDTIKPFVKATRTAGVLSEIGLFGGFFDARFPGYDHPVLVASTDGVGTKLKVAIMADKHDTVGQCLVNHCVNDILACGARPQFFLDYFATGRLAPHVAADVIKGMTVACKENECALLGGETAEMPSMYADGEYDVAGTIIGVVDKPKIVNGEHIKAGDVLIGLPSTGLHTNGYSLARAALFPTYRIDQHLDELGTTVGDALLAVHRSYLHPIVPLVDAGLVNGLSHVTGGGLVGNTSRVLRDGLALDVAWKTWDVPAIFHLIQAAGNVSDDEMRHVFNLGVGMVVIVSPDKVDDVMRRLADSSPFIVGSVVAKG</sequence>
<comment type="subcellular location">
    <subcellularLocation>
        <location evidence="1 15">Cytoplasm</location>
    </subcellularLocation>
</comment>
<evidence type="ECO:0000313" key="18">
    <source>
        <dbReference type="EMBL" id="OJX57044.1"/>
    </source>
</evidence>
<dbReference type="PANTHER" id="PTHR10520:SF12">
    <property type="entry name" value="TRIFUNCTIONAL PURINE BIOSYNTHETIC PROTEIN ADENOSINE-3"/>
    <property type="match status" value="1"/>
</dbReference>
<keyword evidence="10 15" id="KW-0067">ATP-binding</keyword>